<sequence length="190" mass="22472">MTSSIITKKRIAKAFKSVLKDKDFEKVSVTDIMQEAQMRRQTFYSHFLDKYELLEWIFKTELQEQIIDNLNYISGIGLLHEIFYFFDQNRTFYKALFAVQTQNDFLSYFQDYCLQLVVKIVAEHSQEHAFQLPQAEKNFFFHYHAAALAQTIKSNLNDEGSDFFQLAQHTEDLLLSFLDYHSDLRRAAHG</sequence>
<dbReference type="Proteomes" id="UP001549122">
    <property type="component" value="Unassembled WGS sequence"/>
</dbReference>
<dbReference type="PANTHER" id="PTHR43479:SF7">
    <property type="entry name" value="TETR-FAMILY TRANSCRIPTIONAL REGULATOR"/>
    <property type="match status" value="1"/>
</dbReference>
<dbReference type="PANTHER" id="PTHR43479">
    <property type="entry name" value="ACREF/ENVCD OPERON REPRESSOR-RELATED"/>
    <property type="match status" value="1"/>
</dbReference>
<dbReference type="SUPFAM" id="SSF46689">
    <property type="entry name" value="Homeodomain-like"/>
    <property type="match status" value="1"/>
</dbReference>
<dbReference type="Pfam" id="PF14278">
    <property type="entry name" value="TetR_C_8"/>
    <property type="match status" value="1"/>
</dbReference>
<reference evidence="4 5" key="1">
    <citation type="submission" date="2024-06" db="EMBL/GenBank/DDBJ databases">
        <title>Genomic Encyclopedia of Type Strains, Phase IV (KMG-IV): sequencing the most valuable type-strain genomes for metagenomic binning, comparative biology and taxonomic classification.</title>
        <authorList>
            <person name="Goeker M."/>
        </authorList>
    </citation>
    <scope>NUCLEOTIDE SEQUENCE [LARGE SCALE GENOMIC DNA]</scope>
    <source>
        <strain evidence="4 5">DSM 28303</strain>
    </source>
</reference>
<feature type="DNA-binding region" description="H-T-H motif" evidence="2">
    <location>
        <begin position="28"/>
        <end position="47"/>
    </location>
</feature>
<dbReference type="GO" id="GO:0016301">
    <property type="term" value="F:kinase activity"/>
    <property type="evidence" value="ECO:0007669"/>
    <property type="project" value="UniProtKB-KW"/>
</dbReference>
<evidence type="ECO:0000259" key="3">
    <source>
        <dbReference type="PROSITE" id="PS50977"/>
    </source>
</evidence>
<dbReference type="InterPro" id="IPR009057">
    <property type="entry name" value="Homeodomain-like_sf"/>
</dbReference>
<feature type="domain" description="HTH tetR-type" evidence="3">
    <location>
        <begin position="5"/>
        <end position="65"/>
    </location>
</feature>
<dbReference type="InterPro" id="IPR001647">
    <property type="entry name" value="HTH_TetR"/>
</dbReference>
<dbReference type="PROSITE" id="PS50977">
    <property type="entry name" value="HTH_TETR_2"/>
    <property type="match status" value="1"/>
</dbReference>
<organism evidence="4 5">
    <name type="scientific">Streptococcus rupicaprae</name>
    <dbReference type="NCBI Taxonomy" id="759619"/>
    <lineage>
        <taxon>Bacteria</taxon>
        <taxon>Bacillati</taxon>
        <taxon>Bacillota</taxon>
        <taxon>Bacilli</taxon>
        <taxon>Lactobacillales</taxon>
        <taxon>Streptococcaceae</taxon>
        <taxon>Streptococcus</taxon>
    </lineage>
</organism>
<accession>A0ABV2FF60</accession>
<dbReference type="EMBL" id="JBEPLO010000002">
    <property type="protein sequence ID" value="MET3557197.1"/>
    <property type="molecule type" value="Genomic_DNA"/>
</dbReference>
<dbReference type="Pfam" id="PF00440">
    <property type="entry name" value="TetR_N"/>
    <property type="match status" value="1"/>
</dbReference>
<keyword evidence="1 2" id="KW-0238">DNA-binding</keyword>
<gene>
    <name evidence="4" type="ORF">ABID29_000306</name>
</gene>
<dbReference type="NCBIfam" id="TIGR02366">
    <property type="entry name" value="DHAK_reg"/>
    <property type="match status" value="1"/>
</dbReference>
<evidence type="ECO:0000256" key="1">
    <source>
        <dbReference type="ARBA" id="ARBA00023125"/>
    </source>
</evidence>
<name>A0ABV2FF60_9STRE</name>
<protein>
    <submittedName>
        <fullName evidence="4">Dihydroxyacetone kinase regulator</fullName>
    </submittedName>
</protein>
<dbReference type="Gene3D" id="1.10.357.10">
    <property type="entry name" value="Tetracycline Repressor, domain 2"/>
    <property type="match status" value="1"/>
</dbReference>
<evidence type="ECO:0000256" key="2">
    <source>
        <dbReference type="PROSITE-ProRule" id="PRU00335"/>
    </source>
</evidence>
<evidence type="ECO:0000313" key="4">
    <source>
        <dbReference type="EMBL" id="MET3557197.1"/>
    </source>
</evidence>
<evidence type="ECO:0000313" key="5">
    <source>
        <dbReference type="Proteomes" id="UP001549122"/>
    </source>
</evidence>
<proteinExistence type="predicted"/>
<dbReference type="InterPro" id="IPR050624">
    <property type="entry name" value="HTH-type_Tx_Regulator"/>
</dbReference>
<dbReference type="InterPro" id="IPR012738">
    <property type="entry name" value="Tscrpt_reg_DhaS"/>
</dbReference>
<keyword evidence="4" id="KW-0808">Transferase</keyword>
<dbReference type="InterPro" id="IPR039532">
    <property type="entry name" value="TetR_C_Firmicutes"/>
</dbReference>
<comment type="caution">
    <text evidence="4">The sequence shown here is derived from an EMBL/GenBank/DDBJ whole genome shotgun (WGS) entry which is preliminary data.</text>
</comment>
<keyword evidence="5" id="KW-1185">Reference proteome</keyword>
<keyword evidence="4" id="KW-0418">Kinase</keyword>
<dbReference type="RefSeq" id="WP_354363906.1">
    <property type="nucleotide sequence ID" value="NZ_JBEPLO010000002.1"/>
</dbReference>